<proteinExistence type="predicted"/>
<protein>
    <submittedName>
        <fullName evidence="1">Uncharacterized protein</fullName>
    </submittedName>
</protein>
<name>A0A8S5SI54_9VIRU</name>
<organism evidence="1">
    <name type="scientific">Phage sp. ctqZP6</name>
    <dbReference type="NCBI Taxonomy" id="2828010"/>
    <lineage>
        <taxon>Viruses</taxon>
    </lineage>
</organism>
<reference evidence="1" key="1">
    <citation type="journal article" date="2021" name="Proc. Natl. Acad. Sci. U.S.A.">
        <title>A Catalog of Tens of Thousands of Viruses from Human Metagenomes Reveals Hidden Associations with Chronic Diseases.</title>
        <authorList>
            <person name="Tisza M.J."/>
            <person name="Buck C.B."/>
        </authorList>
    </citation>
    <scope>NUCLEOTIDE SEQUENCE</scope>
    <source>
        <strain evidence="1">CtqZP6</strain>
    </source>
</reference>
<dbReference type="Pfam" id="PF11681">
    <property type="entry name" value="Phage_Tube_PhiTE"/>
    <property type="match status" value="1"/>
</dbReference>
<accession>A0A8S5SI54</accession>
<evidence type="ECO:0000313" key="1">
    <source>
        <dbReference type="EMBL" id="DAF50608.1"/>
    </source>
</evidence>
<sequence length="149" mass="16483">MRYSLANYILSIASNDSKIGQLFKNVQIGGEGDALSTINIQTSDRLWETDSFATGAWIHNKNLSRVGTCEVSISQLSDAVAKFKTFVAYFYSESADDNIEGVTLTLSDSNNKVIATCEDCYPVQVPPQEFAAKAAEQRWQFTCGRITYT</sequence>
<dbReference type="EMBL" id="BK032598">
    <property type="protein sequence ID" value="DAF50608.1"/>
    <property type="molecule type" value="Genomic_DNA"/>
</dbReference>
<dbReference type="InterPro" id="IPR021695">
    <property type="entry name" value="Phage_KPP10_Orf10"/>
</dbReference>